<dbReference type="PANTHER" id="PTHR42748:SF11">
    <property type="entry name" value="NMRA-LIKE DOMAIN-CONTAINING PROTEIN"/>
    <property type="match status" value="1"/>
</dbReference>
<dbReference type="GO" id="GO:0005634">
    <property type="term" value="C:nucleus"/>
    <property type="evidence" value="ECO:0007669"/>
    <property type="project" value="TreeGrafter"/>
</dbReference>
<name>A0AAE0K041_9PEZI</name>
<evidence type="ECO:0000313" key="5">
    <source>
        <dbReference type="Proteomes" id="UP001285441"/>
    </source>
</evidence>
<evidence type="ECO:0000259" key="3">
    <source>
        <dbReference type="Pfam" id="PF05368"/>
    </source>
</evidence>
<comment type="similarity">
    <text evidence="1">Belongs to the NmrA-type oxidoreductase family.</text>
</comment>
<feature type="domain" description="NmrA-like" evidence="3">
    <location>
        <begin position="2"/>
        <end position="302"/>
    </location>
</feature>
<keyword evidence="5" id="KW-1185">Reference proteome</keyword>
<dbReference type="AlphaFoldDB" id="A0AAE0K041"/>
<dbReference type="Pfam" id="PF05368">
    <property type="entry name" value="NmrA"/>
    <property type="match status" value="1"/>
</dbReference>
<gene>
    <name evidence="4" type="ORF">B0H63DRAFT_504482</name>
</gene>
<dbReference type="InterPro" id="IPR051164">
    <property type="entry name" value="NmrA-like_oxidored"/>
</dbReference>
<evidence type="ECO:0000313" key="4">
    <source>
        <dbReference type="EMBL" id="KAK3367551.1"/>
    </source>
</evidence>
<accession>A0AAE0K041</accession>
<evidence type="ECO:0000256" key="1">
    <source>
        <dbReference type="ARBA" id="ARBA00006328"/>
    </source>
</evidence>
<dbReference type="SUPFAM" id="SSF51735">
    <property type="entry name" value="NAD(P)-binding Rossmann-fold domains"/>
    <property type="match status" value="1"/>
</dbReference>
<reference evidence="4" key="2">
    <citation type="submission" date="2023-06" db="EMBL/GenBank/DDBJ databases">
        <authorList>
            <consortium name="Lawrence Berkeley National Laboratory"/>
            <person name="Haridas S."/>
            <person name="Hensen N."/>
            <person name="Bonometti L."/>
            <person name="Westerberg I."/>
            <person name="Brannstrom I.O."/>
            <person name="Guillou S."/>
            <person name="Cros-Aarteil S."/>
            <person name="Calhoun S."/>
            <person name="Kuo A."/>
            <person name="Mondo S."/>
            <person name="Pangilinan J."/>
            <person name="Riley R."/>
            <person name="LaButti K."/>
            <person name="Andreopoulos B."/>
            <person name="Lipzen A."/>
            <person name="Chen C."/>
            <person name="Yanf M."/>
            <person name="Daum C."/>
            <person name="Ng V."/>
            <person name="Clum A."/>
            <person name="Steindorff A."/>
            <person name="Ohm R."/>
            <person name="Martin F."/>
            <person name="Silar P."/>
            <person name="Natvig D."/>
            <person name="Lalanne C."/>
            <person name="Gautier V."/>
            <person name="Ament-velasquez S.L."/>
            <person name="Kruys A."/>
            <person name="Hutchinson M.I."/>
            <person name="Powell A.J."/>
            <person name="Barry K."/>
            <person name="Miller A.N."/>
            <person name="Grigoriev I.V."/>
            <person name="Debuchy R."/>
            <person name="Gladieux P."/>
            <person name="Thoren M.H."/>
            <person name="Johannesson H."/>
        </authorList>
    </citation>
    <scope>NUCLEOTIDE SEQUENCE</scope>
    <source>
        <strain evidence="4">CBS 232.78</strain>
    </source>
</reference>
<dbReference type="PANTHER" id="PTHR42748">
    <property type="entry name" value="NITROGEN METABOLITE REPRESSION PROTEIN NMRA FAMILY MEMBER"/>
    <property type="match status" value="1"/>
</dbReference>
<sequence>MSKILAVFGATGTQGGSVVNFYKIRAITRDINSEKAKKLQVDVVQADVTNQASLEAALTGVHTVFAMTNPHFGGDDSQNEFNISKAIADTAVSKGVAYIVFSTLPPAKDISGGKFTKITSFDDKARAQEYIRTLPIKSAFCSLGYFMENLHTQPFLAPHRDPDIAAEDTWVLARNISPATKFPLLSAAADTGKFVGAILAEPDKYEGTTLYAATSMYSLEEQAAIISKVTGKKVVYKQLPTDEFKAMFLVLPIPGLDDLFAEAFQYGDEFGYYGPDTEKLVAWSAGKARVGAGKLATFEEFLKANPLQLQ</sequence>
<dbReference type="EMBL" id="JAULSW010000011">
    <property type="protein sequence ID" value="KAK3367551.1"/>
    <property type="molecule type" value="Genomic_DNA"/>
</dbReference>
<proteinExistence type="inferred from homology"/>
<reference evidence="4" key="1">
    <citation type="journal article" date="2023" name="Mol. Phylogenet. Evol.">
        <title>Genome-scale phylogeny and comparative genomics of the fungal order Sordariales.</title>
        <authorList>
            <person name="Hensen N."/>
            <person name="Bonometti L."/>
            <person name="Westerberg I."/>
            <person name="Brannstrom I.O."/>
            <person name="Guillou S."/>
            <person name="Cros-Aarteil S."/>
            <person name="Calhoun S."/>
            <person name="Haridas S."/>
            <person name="Kuo A."/>
            <person name="Mondo S."/>
            <person name="Pangilinan J."/>
            <person name="Riley R."/>
            <person name="LaButti K."/>
            <person name="Andreopoulos B."/>
            <person name="Lipzen A."/>
            <person name="Chen C."/>
            <person name="Yan M."/>
            <person name="Daum C."/>
            <person name="Ng V."/>
            <person name="Clum A."/>
            <person name="Steindorff A."/>
            <person name="Ohm R.A."/>
            <person name="Martin F."/>
            <person name="Silar P."/>
            <person name="Natvig D.O."/>
            <person name="Lalanne C."/>
            <person name="Gautier V."/>
            <person name="Ament-Velasquez S.L."/>
            <person name="Kruys A."/>
            <person name="Hutchinson M.I."/>
            <person name="Powell A.J."/>
            <person name="Barry K."/>
            <person name="Miller A.N."/>
            <person name="Grigoriev I.V."/>
            <person name="Debuchy R."/>
            <person name="Gladieux P."/>
            <person name="Hiltunen Thoren M."/>
            <person name="Johannesson H."/>
        </authorList>
    </citation>
    <scope>NUCLEOTIDE SEQUENCE</scope>
    <source>
        <strain evidence="4">CBS 232.78</strain>
    </source>
</reference>
<dbReference type="Gene3D" id="3.90.25.10">
    <property type="entry name" value="UDP-galactose 4-epimerase, domain 1"/>
    <property type="match status" value="1"/>
</dbReference>
<dbReference type="InterPro" id="IPR008030">
    <property type="entry name" value="NmrA-like"/>
</dbReference>
<organism evidence="4 5">
    <name type="scientific">Podospora didyma</name>
    <dbReference type="NCBI Taxonomy" id="330526"/>
    <lineage>
        <taxon>Eukaryota</taxon>
        <taxon>Fungi</taxon>
        <taxon>Dikarya</taxon>
        <taxon>Ascomycota</taxon>
        <taxon>Pezizomycotina</taxon>
        <taxon>Sordariomycetes</taxon>
        <taxon>Sordariomycetidae</taxon>
        <taxon>Sordariales</taxon>
        <taxon>Podosporaceae</taxon>
        <taxon>Podospora</taxon>
    </lineage>
</organism>
<evidence type="ECO:0000256" key="2">
    <source>
        <dbReference type="ARBA" id="ARBA00022857"/>
    </source>
</evidence>
<dbReference type="Gene3D" id="3.40.50.720">
    <property type="entry name" value="NAD(P)-binding Rossmann-like Domain"/>
    <property type="match status" value="1"/>
</dbReference>
<keyword evidence="2" id="KW-0521">NADP</keyword>
<protein>
    <recommendedName>
        <fullName evidence="3">NmrA-like domain-containing protein</fullName>
    </recommendedName>
</protein>
<dbReference type="InterPro" id="IPR036291">
    <property type="entry name" value="NAD(P)-bd_dom_sf"/>
</dbReference>
<dbReference type="CDD" id="cd05251">
    <property type="entry name" value="NmrA_like_SDR_a"/>
    <property type="match status" value="1"/>
</dbReference>
<dbReference type="Proteomes" id="UP001285441">
    <property type="component" value="Unassembled WGS sequence"/>
</dbReference>
<comment type="caution">
    <text evidence="4">The sequence shown here is derived from an EMBL/GenBank/DDBJ whole genome shotgun (WGS) entry which is preliminary data.</text>
</comment>